<evidence type="ECO:0000313" key="3">
    <source>
        <dbReference type="EMBL" id="PIS43043.1"/>
    </source>
</evidence>
<dbReference type="InterPro" id="IPR025101">
    <property type="entry name" value="DUF4012"/>
</dbReference>
<feature type="region of interest" description="Disordered" evidence="1">
    <location>
        <begin position="40"/>
        <end position="66"/>
    </location>
</feature>
<feature type="transmembrane region" description="Helical" evidence="2">
    <location>
        <begin position="106"/>
        <end position="125"/>
    </location>
</feature>
<feature type="compositionally biased region" description="Basic and acidic residues" evidence="1">
    <location>
        <begin position="40"/>
        <end position="53"/>
    </location>
</feature>
<evidence type="ECO:0008006" key="5">
    <source>
        <dbReference type="Google" id="ProtNLM"/>
    </source>
</evidence>
<keyword evidence="2" id="KW-1133">Transmembrane helix</keyword>
<dbReference type="Pfam" id="PF13196">
    <property type="entry name" value="DUF4012"/>
    <property type="match status" value="1"/>
</dbReference>
<accession>A0A2H0YZ84</accession>
<dbReference type="EMBL" id="PEXU01000004">
    <property type="protein sequence ID" value="PIS43043.1"/>
    <property type="molecule type" value="Genomic_DNA"/>
</dbReference>
<protein>
    <recommendedName>
        <fullName evidence="5">DUF4012 domain-containing protein</fullName>
    </recommendedName>
</protein>
<proteinExistence type="predicted"/>
<name>A0A2H0YZ84_9BACT</name>
<comment type="caution">
    <text evidence="3">The sequence shown here is derived from an EMBL/GenBank/DDBJ whole genome shotgun (WGS) entry which is preliminary data.</text>
</comment>
<dbReference type="AlphaFoldDB" id="A0A2H0YZ84"/>
<keyword evidence="2" id="KW-0472">Membrane</keyword>
<keyword evidence="2" id="KW-0812">Transmembrane</keyword>
<sequence>MAKRIADKKKHHLKFRQQADFIIPPDNVLDLKKIVAAREEKKEKQESAAEKKGLFSRLRKQKKKQPANNKISSFLVKEKKIIPPISFRKKVFTNPFRKFPAVNPKALAGFLIVAVAIILPIYVLASYHKVDELKGRVLGVSWEAYNHLSRAGQAFADLDFGSASTEFDSALGYFTEAQEMLQTVSGVLKLVPVKGGEVAAAESLLKAGEAISTAGQYVAKAFAPLVTFSESSKESINIQFNFATALLLANTNLRPAISELERAEHYLEKVSPKILPEEYQAQFVVIKDNLPTLNKTLKESLDLSDLLLQVLGHGSGKRYLVVFQNNAELRPTGGFIGSFALVTLEEGVMKELEIPGGGSYDLNGWLKERVISPKPLHLVNPHWYFQDANWFPDFPSSAQKLIWFFNQSGGPSVDGVMALTPDVIESLLELSGPIDLTEKYGEVITKDNFREILQQEAEKKYEETKESKKIISELTPLVFNKILGLEQTKQLQALAILNNLLKEKFLLFYFNDPELENVIVNQGWGGEIKMVPKDYLSVINTNISGGKTDLMMEEKIDHQINISEDGTATATVTVTRTHKGKEGDAFSGINNTDFMRFYVPQGSQLIEAKGFDRIDPKLFIYPNEGYLEDEDLKRIEQNVMIDENSDTRISEEFGKTVFGNWVVTEPGKSSQVSVTYRLPFKIKPEGLFERSASYSLFVQKQPGTKGSIFTSQITYHSNYQILWQYPPADSFKFTKGQGEITTMLDTDHYLGFVLEK</sequence>
<evidence type="ECO:0000256" key="2">
    <source>
        <dbReference type="SAM" id="Phobius"/>
    </source>
</evidence>
<gene>
    <name evidence="3" type="ORF">COT24_00315</name>
</gene>
<organism evidence="3 4">
    <name type="scientific">Candidatus Kerfeldbacteria bacterium CG08_land_8_20_14_0_20_40_16</name>
    <dbReference type="NCBI Taxonomy" id="2014244"/>
    <lineage>
        <taxon>Bacteria</taxon>
        <taxon>Candidatus Kerfeldiibacteriota</taxon>
    </lineage>
</organism>
<reference evidence="3 4" key="1">
    <citation type="submission" date="2017-09" db="EMBL/GenBank/DDBJ databases">
        <title>Depth-based differentiation of microbial function through sediment-hosted aquifers and enrichment of novel symbionts in the deep terrestrial subsurface.</title>
        <authorList>
            <person name="Probst A.J."/>
            <person name="Ladd B."/>
            <person name="Jarett J.K."/>
            <person name="Geller-Mcgrath D.E."/>
            <person name="Sieber C.M."/>
            <person name="Emerson J.B."/>
            <person name="Anantharaman K."/>
            <person name="Thomas B.C."/>
            <person name="Malmstrom R."/>
            <person name="Stieglmeier M."/>
            <person name="Klingl A."/>
            <person name="Woyke T."/>
            <person name="Ryan C.M."/>
            <person name="Banfield J.F."/>
        </authorList>
    </citation>
    <scope>NUCLEOTIDE SEQUENCE [LARGE SCALE GENOMIC DNA]</scope>
    <source>
        <strain evidence="3">CG08_land_8_20_14_0_20_40_16</strain>
    </source>
</reference>
<evidence type="ECO:0000313" key="4">
    <source>
        <dbReference type="Proteomes" id="UP000231542"/>
    </source>
</evidence>
<dbReference type="Proteomes" id="UP000231542">
    <property type="component" value="Unassembled WGS sequence"/>
</dbReference>
<evidence type="ECO:0000256" key="1">
    <source>
        <dbReference type="SAM" id="MobiDB-lite"/>
    </source>
</evidence>